<gene>
    <name evidence="1" type="ORF">L1987_27344</name>
</gene>
<dbReference type="EMBL" id="CM042026">
    <property type="protein sequence ID" value="KAI3805194.1"/>
    <property type="molecule type" value="Genomic_DNA"/>
</dbReference>
<proteinExistence type="predicted"/>
<comment type="caution">
    <text evidence="1">The sequence shown here is derived from an EMBL/GenBank/DDBJ whole genome shotgun (WGS) entry which is preliminary data.</text>
</comment>
<evidence type="ECO:0000313" key="2">
    <source>
        <dbReference type="Proteomes" id="UP001056120"/>
    </source>
</evidence>
<accession>A0ACB9IAA9</accession>
<protein>
    <submittedName>
        <fullName evidence="1">Uncharacterized protein</fullName>
    </submittedName>
</protein>
<dbReference type="Proteomes" id="UP001056120">
    <property type="component" value="Linkage Group LG09"/>
</dbReference>
<organism evidence="1 2">
    <name type="scientific">Smallanthus sonchifolius</name>
    <dbReference type="NCBI Taxonomy" id="185202"/>
    <lineage>
        <taxon>Eukaryota</taxon>
        <taxon>Viridiplantae</taxon>
        <taxon>Streptophyta</taxon>
        <taxon>Embryophyta</taxon>
        <taxon>Tracheophyta</taxon>
        <taxon>Spermatophyta</taxon>
        <taxon>Magnoliopsida</taxon>
        <taxon>eudicotyledons</taxon>
        <taxon>Gunneridae</taxon>
        <taxon>Pentapetalae</taxon>
        <taxon>asterids</taxon>
        <taxon>campanulids</taxon>
        <taxon>Asterales</taxon>
        <taxon>Asteraceae</taxon>
        <taxon>Asteroideae</taxon>
        <taxon>Heliantheae alliance</taxon>
        <taxon>Millerieae</taxon>
        <taxon>Smallanthus</taxon>
    </lineage>
</organism>
<reference evidence="2" key="1">
    <citation type="journal article" date="2022" name="Mol. Ecol. Resour.">
        <title>The genomes of chicory, endive, great burdock and yacon provide insights into Asteraceae palaeo-polyploidization history and plant inulin production.</title>
        <authorList>
            <person name="Fan W."/>
            <person name="Wang S."/>
            <person name="Wang H."/>
            <person name="Wang A."/>
            <person name="Jiang F."/>
            <person name="Liu H."/>
            <person name="Zhao H."/>
            <person name="Xu D."/>
            <person name="Zhang Y."/>
        </authorList>
    </citation>
    <scope>NUCLEOTIDE SEQUENCE [LARGE SCALE GENOMIC DNA]</scope>
    <source>
        <strain evidence="2">cv. Yunnan</strain>
    </source>
</reference>
<name>A0ACB9IAA9_9ASTR</name>
<sequence length="102" mass="12305">MNSDKGSRLIKNCMKWINAKEMWKHLKCHTSTWERIFVPLRLERDLIKRLSEAKNSLQQFHNSAFHGSHNITQRCKRVRRRVSYTIKPTEISHFKRSNHPYS</sequence>
<reference evidence="1 2" key="2">
    <citation type="journal article" date="2022" name="Mol. Ecol. Resour.">
        <title>The genomes of chicory, endive, great burdock and yacon provide insights into Asteraceae paleo-polyploidization history and plant inulin production.</title>
        <authorList>
            <person name="Fan W."/>
            <person name="Wang S."/>
            <person name="Wang H."/>
            <person name="Wang A."/>
            <person name="Jiang F."/>
            <person name="Liu H."/>
            <person name="Zhao H."/>
            <person name="Xu D."/>
            <person name="Zhang Y."/>
        </authorList>
    </citation>
    <scope>NUCLEOTIDE SEQUENCE [LARGE SCALE GENOMIC DNA]</scope>
    <source>
        <strain evidence="2">cv. Yunnan</strain>
        <tissue evidence="1">Leaves</tissue>
    </source>
</reference>
<keyword evidence="2" id="KW-1185">Reference proteome</keyword>
<evidence type="ECO:0000313" key="1">
    <source>
        <dbReference type="EMBL" id="KAI3805194.1"/>
    </source>
</evidence>